<proteinExistence type="inferred from homology"/>
<dbReference type="Gene3D" id="3.20.20.80">
    <property type="entry name" value="Glycosidases"/>
    <property type="match status" value="1"/>
</dbReference>
<dbReference type="Pfam" id="PF02055">
    <property type="entry name" value="Glyco_hydro_30"/>
    <property type="match status" value="1"/>
</dbReference>
<feature type="region of interest" description="Disordered" evidence="5">
    <location>
        <begin position="469"/>
        <end position="489"/>
    </location>
</feature>
<dbReference type="EMBL" id="CAVMBE010000086">
    <property type="protein sequence ID" value="CAK4033451.1"/>
    <property type="molecule type" value="Genomic_DNA"/>
</dbReference>
<evidence type="ECO:0000256" key="5">
    <source>
        <dbReference type="SAM" id="MobiDB-lite"/>
    </source>
</evidence>
<dbReference type="SUPFAM" id="SSF51445">
    <property type="entry name" value="(Trans)glycosidases"/>
    <property type="match status" value="1"/>
</dbReference>
<dbReference type="GO" id="GO:0004348">
    <property type="term" value="F:glucosylceramidase activity"/>
    <property type="evidence" value="ECO:0007669"/>
    <property type="project" value="InterPro"/>
</dbReference>
<comment type="caution">
    <text evidence="7">The sequence shown here is derived from an EMBL/GenBank/DDBJ whole genome shotgun (WGS) entry which is preliminary data.</text>
</comment>
<dbReference type="InterPro" id="IPR001139">
    <property type="entry name" value="Glyco_hydro_30"/>
</dbReference>
<feature type="domain" description="Glycosyl hydrolase family 30 TIM-barrel" evidence="6">
    <location>
        <begin position="3"/>
        <end position="348"/>
    </location>
</feature>
<dbReference type="GO" id="GO:0006680">
    <property type="term" value="P:glucosylceramide catabolic process"/>
    <property type="evidence" value="ECO:0007669"/>
    <property type="project" value="TreeGrafter"/>
</dbReference>
<organism evidence="7 8">
    <name type="scientific">Lecanosticta acicola</name>
    <dbReference type="NCBI Taxonomy" id="111012"/>
    <lineage>
        <taxon>Eukaryota</taxon>
        <taxon>Fungi</taxon>
        <taxon>Dikarya</taxon>
        <taxon>Ascomycota</taxon>
        <taxon>Pezizomycotina</taxon>
        <taxon>Dothideomycetes</taxon>
        <taxon>Dothideomycetidae</taxon>
        <taxon>Mycosphaerellales</taxon>
        <taxon>Mycosphaerellaceae</taxon>
        <taxon>Lecanosticta</taxon>
    </lineage>
</organism>
<evidence type="ECO:0000313" key="8">
    <source>
        <dbReference type="Proteomes" id="UP001296104"/>
    </source>
</evidence>
<dbReference type="InterPro" id="IPR033453">
    <property type="entry name" value="Glyco_hydro_30_TIM-barrel"/>
</dbReference>
<comment type="similarity">
    <text evidence="1 4">Belongs to the glycosyl hydrolase 30 family.</text>
</comment>
<keyword evidence="2" id="KW-0732">Signal</keyword>
<keyword evidence="4" id="KW-0326">Glycosidase</keyword>
<evidence type="ECO:0000256" key="3">
    <source>
        <dbReference type="ARBA" id="ARBA00022801"/>
    </source>
</evidence>
<sequence>MVGFGFSWTDSSVEVINRLTPELQDQVMRELFSQEGNNMGIMRHTIGSSDLSGRQYSFDDNGPSFNEGEPDLELQNFDIGEDGRAMVELIARMGKYKSDVFLIGAPWSYPGWMKHNGLFVAPNLNPEVGGSYMIMNNSFDAQYIPQAARYFEKYLDAYKDHGVSINALSLQNEPLNYQGGTTAMYLDPADAAAILNHGLGALLNDRNIALFAYDHNTDQTAYPMVMIQRAPKYVDAAAWHCYAYLANYSVMDDFYYAYPDKPQFMTECSSYLPKTGSIDWQVANAFMPSIQHGGSGANMWVLATDPDYGPHSPYGGCAGCQGAVIVNSSSSYMRTNNYYMVGQFSRFIRRGSTAYNIVKGNEGSHLSPNQFNTFAAQNLDDSWAIVFVNNMNRTENVRLSFTGSDSVWEGVVPNATVTTWILPCDNVMRGDRAANATSPASYPFANGTSPWNGPTGTGRASNEICKLPPVTTAASSSASSSSTPLVPVPNQGHVVEQNVLGLETNRENRYC</sequence>
<evidence type="ECO:0000259" key="6">
    <source>
        <dbReference type="Pfam" id="PF02055"/>
    </source>
</evidence>
<dbReference type="AlphaFoldDB" id="A0AAI8Z6P0"/>
<keyword evidence="8" id="KW-1185">Reference proteome</keyword>
<evidence type="ECO:0000256" key="4">
    <source>
        <dbReference type="RuleBase" id="RU361188"/>
    </source>
</evidence>
<dbReference type="InterPro" id="IPR017853">
    <property type="entry name" value="GH"/>
</dbReference>
<dbReference type="GO" id="GO:0016020">
    <property type="term" value="C:membrane"/>
    <property type="evidence" value="ECO:0007669"/>
    <property type="project" value="GOC"/>
</dbReference>
<evidence type="ECO:0000313" key="7">
    <source>
        <dbReference type="EMBL" id="CAK4033451.1"/>
    </source>
</evidence>
<dbReference type="PANTHER" id="PTHR11069:SF23">
    <property type="entry name" value="LYSOSOMAL ACID GLUCOSYLCERAMIDASE"/>
    <property type="match status" value="1"/>
</dbReference>
<evidence type="ECO:0000256" key="1">
    <source>
        <dbReference type="ARBA" id="ARBA00005382"/>
    </source>
</evidence>
<accession>A0AAI8Z6P0</accession>
<evidence type="ECO:0000256" key="2">
    <source>
        <dbReference type="ARBA" id="ARBA00022729"/>
    </source>
</evidence>
<protein>
    <submittedName>
        <fullName evidence="7">Glycoside hydrolase family 30</fullName>
    </submittedName>
</protein>
<reference evidence="7" key="1">
    <citation type="submission" date="2023-11" db="EMBL/GenBank/DDBJ databases">
        <authorList>
            <person name="Alioto T."/>
            <person name="Alioto T."/>
            <person name="Gomez Garrido J."/>
        </authorList>
    </citation>
    <scope>NUCLEOTIDE SEQUENCE</scope>
</reference>
<dbReference type="Proteomes" id="UP001296104">
    <property type="component" value="Unassembled WGS sequence"/>
</dbReference>
<gene>
    <name evidence="7" type="ORF">LECACI_7A008609</name>
</gene>
<name>A0AAI8Z6P0_9PEZI</name>
<dbReference type="PANTHER" id="PTHR11069">
    <property type="entry name" value="GLUCOSYLCERAMIDASE"/>
    <property type="match status" value="1"/>
</dbReference>
<keyword evidence="3 4" id="KW-0378">Hydrolase</keyword>